<dbReference type="SUPFAM" id="SSF52540">
    <property type="entry name" value="P-loop containing nucleoside triphosphate hydrolases"/>
    <property type="match status" value="1"/>
</dbReference>
<reference evidence="2 3" key="1">
    <citation type="submission" date="2021-05" db="EMBL/GenBank/DDBJ databases">
        <title>A Polyphasic approach of four new species of the genus Ohtaekwangia: Ohtaekwangia histidinii sp. nov., Ohtaekwangia cretensis sp. nov., Ohtaekwangia indiensis sp. nov., Ohtaekwangia reichenbachii sp. nov. from diverse environment.</title>
        <authorList>
            <person name="Octaviana S."/>
        </authorList>
    </citation>
    <scope>NUCLEOTIDE SEQUENCE [LARGE SCALE GENOMIC DNA]</scope>
    <source>
        <strain evidence="2 3">PWU20</strain>
    </source>
</reference>
<keyword evidence="3" id="KW-1185">Reference proteome</keyword>
<dbReference type="PANTHER" id="PTHR42743">
    <property type="entry name" value="AMINO-ACID AMINOTRANSFERASE"/>
    <property type="match status" value="1"/>
</dbReference>
<evidence type="ECO:0000313" key="3">
    <source>
        <dbReference type="Proteomes" id="UP000772618"/>
    </source>
</evidence>
<dbReference type="InterPro" id="IPR050571">
    <property type="entry name" value="Class-IV_PLP-Dep_Aminotrnsfr"/>
</dbReference>
<organism evidence="2 3">
    <name type="scientific">Chryseosolibacter indicus</name>
    <dbReference type="NCBI Taxonomy" id="2782351"/>
    <lineage>
        <taxon>Bacteria</taxon>
        <taxon>Pseudomonadati</taxon>
        <taxon>Bacteroidota</taxon>
        <taxon>Cytophagia</taxon>
        <taxon>Cytophagales</taxon>
        <taxon>Chryseotaleaceae</taxon>
        <taxon>Chryseosolibacter</taxon>
    </lineage>
</organism>
<dbReference type="InterPro" id="IPR027417">
    <property type="entry name" value="P-loop_NTPase"/>
</dbReference>
<dbReference type="Proteomes" id="UP000772618">
    <property type="component" value="Unassembled WGS sequence"/>
</dbReference>
<dbReference type="PANTHER" id="PTHR42743:SF11">
    <property type="entry name" value="AMINODEOXYCHORISMATE LYASE"/>
    <property type="match status" value="1"/>
</dbReference>
<comment type="similarity">
    <text evidence="1">Belongs to the class-IV pyridoxal-phosphate-dependent aminotransferase family.</text>
</comment>
<evidence type="ECO:0000313" key="2">
    <source>
        <dbReference type="EMBL" id="MBT1703191.1"/>
    </source>
</evidence>
<evidence type="ECO:0000256" key="1">
    <source>
        <dbReference type="ARBA" id="ARBA00009320"/>
    </source>
</evidence>
<comment type="caution">
    <text evidence="2">The sequence shown here is derived from an EMBL/GenBank/DDBJ whole genome shotgun (WGS) entry which is preliminary data.</text>
</comment>
<proteinExistence type="inferred from homology"/>
<dbReference type="RefSeq" id="WP_254153156.1">
    <property type="nucleotide sequence ID" value="NZ_JAHESD010000012.1"/>
</dbReference>
<dbReference type="Pfam" id="PF19798">
    <property type="entry name" value="Sulfotransfer_5"/>
    <property type="match status" value="1"/>
</dbReference>
<dbReference type="Gene3D" id="3.40.50.300">
    <property type="entry name" value="P-loop containing nucleotide triphosphate hydrolases"/>
    <property type="match status" value="1"/>
</dbReference>
<accession>A0ABS5VPC6</accession>
<name>A0ABS5VPC6_9BACT</name>
<gene>
    <name evidence="2" type="ORF">KK060_07860</name>
</gene>
<sequence>MTTINLISGPRNISTALMYSFAQRPDTNVLDEPFYSVYLFKTNVSHPGKEDVLNSLPQTETEVRSLIHASKTKSVLFIKNMAHHIEVLENPFIEECINVFLIRNPYQIIASYAEVINAPVMRDIGIEYQYNLYQLLRRSGKKTVVLDSGTLLKNPQKVLEKLCSSCAIDFDQRMLHWQPGPKSYDGVWATHWYSNVHQSSGFEKQKTSERKLPPHLEPLYEKSKRFYEKLLPISLKA</sequence>
<protein>
    <submittedName>
        <fullName evidence="2">Sulfotransferase family protein</fullName>
    </submittedName>
</protein>
<dbReference type="EMBL" id="JAHESD010000012">
    <property type="protein sequence ID" value="MBT1703191.1"/>
    <property type="molecule type" value="Genomic_DNA"/>
</dbReference>